<evidence type="ECO:0000313" key="2">
    <source>
        <dbReference type="EMBL" id="RKQ61472.1"/>
    </source>
</evidence>
<reference evidence="2 3" key="1">
    <citation type="submission" date="2018-10" db="EMBL/GenBank/DDBJ databases">
        <title>Genomic Encyclopedia of Type Strains, Phase IV (KMG-IV): sequencing the most valuable type-strain genomes for metagenomic binning, comparative biology and taxonomic classification.</title>
        <authorList>
            <person name="Goeker M."/>
        </authorList>
    </citation>
    <scope>NUCLEOTIDE SEQUENCE [LARGE SCALE GENOMIC DNA]</scope>
    <source>
        <strain evidence="2 3">DSM 3303</strain>
    </source>
</reference>
<feature type="transmembrane region" description="Helical" evidence="1">
    <location>
        <begin position="5"/>
        <end position="22"/>
    </location>
</feature>
<proteinExistence type="predicted"/>
<evidence type="ECO:0000256" key="1">
    <source>
        <dbReference type="SAM" id="Phobius"/>
    </source>
</evidence>
<sequence length="79" mass="8549">MKARAYQLCALLALAIMAFVLLRFGLSLATLLLALLLAACPWGVIWLSYRLTRQAESEIDAAVAANKPDEHDSPHGKGV</sequence>
<feature type="transmembrane region" description="Helical" evidence="1">
    <location>
        <begin position="28"/>
        <end position="49"/>
    </location>
</feature>
<dbReference type="AlphaFoldDB" id="A0A495BLI9"/>
<evidence type="ECO:0000313" key="3">
    <source>
        <dbReference type="Proteomes" id="UP000279384"/>
    </source>
</evidence>
<accession>A0A495BLI9</accession>
<dbReference type="Proteomes" id="UP000279384">
    <property type="component" value="Unassembled WGS sequence"/>
</dbReference>
<keyword evidence="1" id="KW-0472">Membrane</keyword>
<dbReference type="RefSeq" id="WP_120810045.1">
    <property type="nucleotide sequence ID" value="NZ_RBID01000011.1"/>
</dbReference>
<organism evidence="2 3">
    <name type="scientific">Vogesella indigofera</name>
    <name type="common">Pseudomonas indigofera</name>
    <dbReference type="NCBI Taxonomy" id="45465"/>
    <lineage>
        <taxon>Bacteria</taxon>
        <taxon>Pseudomonadati</taxon>
        <taxon>Pseudomonadota</taxon>
        <taxon>Betaproteobacteria</taxon>
        <taxon>Neisseriales</taxon>
        <taxon>Chromobacteriaceae</taxon>
        <taxon>Vogesella</taxon>
    </lineage>
</organism>
<name>A0A495BLI9_VOGIN</name>
<dbReference type="EMBL" id="RBID01000011">
    <property type="protein sequence ID" value="RKQ61472.1"/>
    <property type="molecule type" value="Genomic_DNA"/>
</dbReference>
<keyword evidence="1" id="KW-1133">Transmembrane helix</keyword>
<keyword evidence="1" id="KW-0812">Transmembrane</keyword>
<gene>
    <name evidence="2" type="ORF">C8E02_1247</name>
</gene>
<protein>
    <submittedName>
        <fullName evidence="2">Uncharacterized protein</fullName>
    </submittedName>
</protein>
<comment type="caution">
    <text evidence="2">The sequence shown here is derived from an EMBL/GenBank/DDBJ whole genome shotgun (WGS) entry which is preliminary data.</text>
</comment>